<proteinExistence type="predicted"/>
<dbReference type="PANTHER" id="PTHR33876:SF4">
    <property type="entry name" value="CHLOROPLAST PROTEIN FOR GROWTH AND FERTILITY 2"/>
    <property type="match status" value="1"/>
</dbReference>
<feature type="transmembrane region" description="Helical" evidence="1">
    <location>
        <begin position="207"/>
        <end position="228"/>
    </location>
</feature>
<dbReference type="Proteomes" id="UP000248688">
    <property type="component" value="Chromosome"/>
</dbReference>
<keyword evidence="1" id="KW-0812">Transmembrane</keyword>
<dbReference type="InterPro" id="IPR052776">
    <property type="entry name" value="Chloro_ReproSupport/MetalTrans"/>
</dbReference>
<evidence type="ECO:0000259" key="2">
    <source>
        <dbReference type="Pfam" id="PF13386"/>
    </source>
</evidence>
<accession>A0A2Z4IDN5</accession>
<keyword evidence="1" id="KW-1133">Transmembrane helix</keyword>
<dbReference type="InterPro" id="IPR039447">
    <property type="entry name" value="UreH-like_TM_dom"/>
</dbReference>
<dbReference type="AlphaFoldDB" id="A0A2Z4IDN5"/>
<organism evidence="3 4">
    <name type="scientific">Echinicola strongylocentroti</name>
    <dbReference type="NCBI Taxonomy" id="1795355"/>
    <lineage>
        <taxon>Bacteria</taxon>
        <taxon>Pseudomonadati</taxon>
        <taxon>Bacteroidota</taxon>
        <taxon>Cytophagia</taxon>
        <taxon>Cytophagales</taxon>
        <taxon>Cyclobacteriaceae</taxon>
        <taxon>Echinicola</taxon>
    </lineage>
</organism>
<dbReference type="PANTHER" id="PTHR33876">
    <property type="entry name" value="UNNAMED PRODUCT"/>
    <property type="match status" value="1"/>
</dbReference>
<evidence type="ECO:0000256" key="1">
    <source>
        <dbReference type="SAM" id="Phobius"/>
    </source>
</evidence>
<keyword evidence="4" id="KW-1185">Reference proteome</keyword>
<feature type="transmembrane region" description="Helical" evidence="1">
    <location>
        <begin position="43"/>
        <end position="63"/>
    </location>
</feature>
<dbReference type="OrthoDB" id="9811044at2"/>
<dbReference type="Pfam" id="PF13386">
    <property type="entry name" value="DsbD_2"/>
    <property type="match status" value="1"/>
</dbReference>
<feature type="transmembrane region" description="Helical" evidence="1">
    <location>
        <begin position="174"/>
        <end position="195"/>
    </location>
</feature>
<dbReference type="EMBL" id="CP030041">
    <property type="protein sequence ID" value="AWW28940.1"/>
    <property type="molecule type" value="Genomic_DNA"/>
</dbReference>
<name>A0A2Z4IDN5_9BACT</name>
<feature type="domain" description="Urease accessory protein UreH-like transmembrane" evidence="2">
    <location>
        <begin position="27"/>
        <end position="205"/>
    </location>
</feature>
<evidence type="ECO:0000313" key="4">
    <source>
        <dbReference type="Proteomes" id="UP000248688"/>
    </source>
</evidence>
<sequence length="231" mass="25612">MIISPLIAGTIASVLHVISGPDHLAAVTPLVVETKKKKWKIGLFWGFGHLMGMLFIGVLFLLFKDVIPIEAISAYSEQLVAFVLIGVGLWALFRIFNKKNGLLLLRREHNADTHVHLYKREVGEEEQVSDKTVRQNYFSSLGIGLLHGLAGVAHFILLLPVLGFESNFEGGQYIIGFAIGTVLAMSVYALILGKIVTHTKHQYNEHFFTGVRFLGGGFAVVVGIYWLYLSF</sequence>
<evidence type="ECO:0000313" key="3">
    <source>
        <dbReference type="EMBL" id="AWW28940.1"/>
    </source>
</evidence>
<feature type="transmembrane region" description="Helical" evidence="1">
    <location>
        <begin position="75"/>
        <end position="96"/>
    </location>
</feature>
<dbReference type="RefSeq" id="WP_112782361.1">
    <property type="nucleotide sequence ID" value="NZ_CP030041.1"/>
</dbReference>
<gene>
    <name evidence="3" type="ORF">DN752_01660</name>
</gene>
<reference evidence="3 4" key="1">
    <citation type="submission" date="2018-06" db="EMBL/GenBank/DDBJ databases">
        <title>Echinicola strongylocentroti sp. nov., isolated from a sea urchin Strongylocentrotus intermedius.</title>
        <authorList>
            <person name="Bae S.S."/>
        </authorList>
    </citation>
    <scope>NUCLEOTIDE SEQUENCE [LARGE SCALE GENOMIC DNA]</scope>
    <source>
        <strain evidence="3 4">MEBiC08714</strain>
    </source>
</reference>
<keyword evidence="1" id="KW-0472">Membrane</keyword>
<feature type="transmembrane region" description="Helical" evidence="1">
    <location>
        <begin position="141"/>
        <end position="162"/>
    </location>
</feature>
<protein>
    <recommendedName>
        <fullName evidence="2">Urease accessory protein UreH-like transmembrane domain-containing protein</fullName>
    </recommendedName>
</protein>
<dbReference type="KEGG" id="est:DN752_01660"/>